<feature type="domain" description="AMP-dependent synthetase/ligase" evidence="3">
    <location>
        <begin position="25"/>
        <end position="382"/>
    </location>
</feature>
<protein>
    <submittedName>
        <fullName evidence="5">4-coumarate--CoA ligase family protein</fullName>
    </submittedName>
</protein>
<dbReference type="Proteomes" id="UP000323454">
    <property type="component" value="Unassembled WGS sequence"/>
</dbReference>
<evidence type="ECO:0000259" key="3">
    <source>
        <dbReference type="Pfam" id="PF00501"/>
    </source>
</evidence>
<organism evidence="5 6">
    <name type="scientific">Solihabitans fulvus</name>
    <dbReference type="NCBI Taxonomy" id="1892852"/>
    <lineage>
        <taxon>Bacteria</taxon>
        <taxon>Bacillati</taxon>
        <taxon>Actinomycetota</taxon>
        <taxon>Actinomycetes</taxon>
        <taxon>Pseudonocardiales</taxon>
        <taxon>Pseudonocardiaceae</taxon>
        <taxon>Solihabitans</taxon>
    </lineage>
</organism>
<sequence length="522" mass="54928">MVFASPFPDVATVDEPVHVHVLSGAAARGDHPALIDAGSGETVTYAELAGSVERLAAGFAEAGLRKGDVLALHSPNSVLFPVVLFAASRLGVVVTTLNALSTAGELATQLADARARLVVTVSALLPAAVAAAAQAGVEEVLVCDTAEGHRSVQELLASTAPVPEVPIDVDNDLFVLPYSSGTTARPKGVMLCHRSVATNMDQVHAAWTEIGPDTRAIAVLPFFHIFGMAMLFDFLSRGATLVVLPRFDLKQFLAGIAEYRVNRLIVVPPIVLGMAKHPAVDDYDLSSLTMVFSAAAPLDPDLAGACAARLGVPVVQGYGMTELSPGTHLVPDGETDPAPGTVGKLLPGTRARLVDPETGVDVGADEVGELLISGPQVMKGYFGQPEETDAAIDADGWLHTGDLASVDDRGNWFIVDRVKELIKYKGYQVPPAELEAVLLSHPGIADTAVIGRYNADGDEEPVAFVVPTPGAGLTAESVKAYVAERVAPYRKVRQVEFVDAIPRATSGKILRRELRQRPPSAM</sequence>
<feature type="domain" description="AMP-binding enzyme C-terminal" evidence="4">
    <location>
        <begin position="433"/>
        <end position="508"/>
    </location>
</feature>
<dbReference type="InterPro" id="IPR045851">
    <property type="entry name" value="AMP-bd_C_sf"/>
</dbReference>
<reference evidence="5 6" key="1">
    <citation type="submission" date="2019-09" db="EMBL/GenBank/DDBJ databases">
        <title>Goodfellowia gen. nov., a new genus of the Pseudonocardineae related to Actinoalloteichus, containing Goodfellowia coeruleoviolacea gen. nov., comb. nov. gen. nov., comb. nov.</title>
        <authorList>
            <person name="Labeda D."/>
        </authorList>
    </citation>
    <scope>NUCLEOTIDE SEQUENCE [LARGE SCALE GENOMIC DNA]</scope>
    <source>
        <strain evidence="5 6">AN110305</strain>
    </source>
</reference>
<comment type="caution">
    <text evidence="5">The sequence shown here is derived from an EMBL/GenBank/DDBJ whole genome shotgun (WGS) entry which is preliminary data.</text>
</comment>
<evidence type="ECO:0000259" key="4">
    <source>
        <dbReference type="Pfam" id="PF13193"/>
    </source>
</evidence>
<dbReference type="InterPro" id="IPR025110">
    <property type="entry name" value="AMP-bd_C"/>
</dbReference>
<dbReference type="Gene3D" id="3.40.50.12780">
    <property type="entry name" value="N-terminal domain of ligase-like"/>
    <property type="match status" value="1"/>
</dbReference>
<comment type="similarity">
    <text evidence="1">Belongs to the ATP-dependent AMP-binding enzyme family.</text>
</comment>
<dbReference type="RefSeq" id="WP_149850135.1">
    <property type="nucleotide sequence ID" value="NZ_VUOB01000023.1"/>
</dbReference>
<dbReference type="SUPFAM" id="SSF56801">
    <property type="entry name" value="Acetyl-CoA synthetase-like"/>
    <property type="match status" value="1"/>
</dbReference>
<evidence type="ECO:0000256" key="1">
    <source>
        <dbReference type="ARBA" id="ARBA00006432"/>
    </source>
</evidence>
<dbReference type="Gene3D" id="3.30.300.30">
    <property type="match status" value="1"/>
</dbReference>
<dbReference type="InterPro" id="IPR042099">
    <property type="entry name" value="ANL_N_sf"/>
</dbReference>
<gene>
    <name evidence="5" type="ORF">F0L68_14850</name>
</gene>
<keyword evidence="6" id="KW-1185">Reference proteome</keyword>
<proteinExistence type="inferred from homology"/>
<dbReference type="FunFam" id="3.30.300.30:FF:000007">
    <property type="entry name" value="4-coumarate--CoA ligase 2"/>
    <property type="match status" value="1"/>
</dbReference>
<name>A0A5B2XF85_9PSEU</name>
<evidence type="ECO:0000256" key="2">
    <source>
        <dbReference type="ARBA" id="ARBA00022598"/>
    </source>
</evidence>
<evidence type="ECO:0000313" key="6">
    <source>
        <dbReference type="Proteomes" id="UP000323454"/>
    </source>
</evidence>
<dbReference type="PANTHER" id="PTHR24096:SF149">
    <property type="entry name" value="AMP-BINDING DOMAIN-CONTAINING PROTEIN-RELATED"/>
    <property type="match status" value="1"/>
</dbReference>
<dbReference type="OrthoDB" id="9803968at2"/>
<dbReference type="EMBL" id="VUOB01000023">
    <property type="protein sequence ID" value="KAA2261973.1"/>
    <property type="molecule type" value="Genomic_DNA"/>
</dbReference>
<dbReference type="PANTHER" id="PTHR24096">
    <property type="entry name" value="LONG-CHAIN-FATTY-ACID--COA LIGASE"/>
    <property type="match status" value="1"/>
</dbReference>
<dbReference type="Pfam" id="PF00501">
    <property type="entry name" value="AMP-binding"/>
    <property type="match status" value="1"/>
</dbReference>
<evidence type="ECO:0000313" key="5">
    <source>
        <dbReference type="EMBL" id="KAA2261973.1"/>
    </source>
</evidence>
<keyword evidence="2 5" id="KW-0436">Ligase</keyword>
<accession>A0A5B2XF85</accession>
<dbReference type="AlphaFoldDB" id="A0A5B2XF85"/>
<reference evidence="5 6" key="2">
    <citation type="submission" date="2019-09" db="EMBL/GenBank/DDBJ databases">
        <authorList>
            <person name="Jin C."/>
        </authorList>
    </citation>
    <scope>NUCLEOTIDE SEQUENCE [LARGE SCALE GENOMIC DNA]</scope>
    <source>
        <strain evidence="5 6">AN110305</strain>
    </source>
</reference>
<dbReference type="InterPro" id="IPR000873">
    <property type="entry name" value="AMP-dep_synth/lig_dom"/>
</dbReference>
<dbReference type="Pfam" id="PF13193">
    <property type="entry name" value="AMP-binding_C"/>
    <property type="match status" value="1"/>
</dbReference>
<dbReference type="GO" id="GO:0016405">
    <property type="term" value="F:CoA-ligase activity"/>
    <property type="evidence" value="ECO:0007669"/>
    <property type="project" value="TreeGrafter"/>
</dbReference>